<proteinExistence type="predicted"/>
<name>A0A850NTF6_9PROT</name>
<reference evidence="2 3" key="1">
    <citation type="submission" date="2020-06" db="EMBL/GenBank/DDBJ databases">
        <title>Description of novel acetic acid bacteria.</title>
        <authorList>
            <person name="Sombolestani A."/>
        </authorList>
    </citation>
    <scope>NUCLEOTIDE SEQUENCE [LARGE SCALE GENOMIC DNA]</scope>
    <source>
        <strain evidence="2 3">LMG 25</strain>
    </source>
</reference>
<sequence>MMEQKLRQINGDRTLLMNAGAFACVVAMLGIANLVCRFVLHADVVFLMPWLVAATGLYFFLPALMLWLITGRPSGS</sequence>
<keyword evidence="1" id="KW-0812">Transmembrane</keyword>
<comment type="caution">
    <text evidence="2">The sequence shown here is derived from an EMBL/GenBank/DDBJ whole genome shotgun (WGS) entry which is preliminary data.</text>
</comment>
<dbReference type="AlphaFoldDB" id="A0A850NTF6"/>
<feature type="transmembrane region" description="Helical" evidence="1">
    <location>
        <begin position="21"/>
        <end position="40"/>
    </location>
</feature>
<dbReference type="Proteomes" id="UP000522590">
    <property type="component" value="Unassembled WGS sequence"/>
</dbReference>
<evidence type="ECO:0000313" key="3">
    <source>
        <dbReference type="Proteomes" id="UP000522590"/>
    </source>
</evidence>
<feature type="transmembrane region" description="Helical" evidence="1">
    <location>
        <begin position="46"/>
        <end position="69"/>
    </location>
</feature>
<evidence type="ECO:0000256" key="1">
    <source>
        <dbReference type="SAM" id="Phobius"/>
    </source>
</evidence>
<dbReference type="RefSeq" id="WP_025438251.1">
    <property type="nucleotide sequence ID" value="NZ_JABXXS010000003.1"/>
</dbReference>
<dbReference type="PROSITE" id="PS51257">
    <property type="entry name" value="PROKAR_LIPOPROTEIN"/>
    <property type="match status" value="1"/>
</dbReference>
<keyword evidence="1" id="KW-0472">Membrane</keyword>
<accession>A0A850NTF6</accession>
<protein>
    <submittedName>
        <fullName evidence="2">Uncharacterized protein</fullName>
    </submittedName>
</protein>
<gene>
    <name evidence="2" type="ORF">HUK81_01950</name>
</gene>
<evidence type="ECO:0000313" key="2">
    <source>
        <dbReference type="EMBL" id="NVN35715.1"/>
    </source>
</evidence>
<dbReference type="EMBL" id="JABXXS010000003">
    <property type="protein sequence ID" value="NVN35715.1"/>
    <property type="molecule type" value="Genomic_DNA"/>
</dbReference>
<organism evidence="2 3">
    <name type="scientific">Komagataeibacter swingsii</name>
    <dbReference type="NCBI Taxonomy" id="215220"/>
    <lineage>
        <taxon>Bacteria</taxon>
        <taxon>Pseudomonadati</taxon>
        <taxon>Pseudomonadota</taxon>
        <taxon>Alphaproteobacteria</taxon>
        <taxon>Acetobacterales</taxon>
        <taxon>Acetobacteraceae</taxon>
        <taxon>Komagataeibacter</taxon>
    </lineage>
</organism>
<keyword evidence="1" id="KW-1133">Transmembrane helix</keyword>